<evidence type="ECO:0000313" key="1">
    <source>
        <dbReference type="EMBL" id="KAK3934529.1"/>
    </source>
</evidence>
<organism evidence="1 2">
    <name type="scientific">Diplogelasinospora grovesii</name>
    <dbReference type="NCBI Taxonomy" id="303347"/>
    <lineage>
        <taxon>Eukaryota</taxon>
        <taxon>Fungi</taxon>
        <taxon>Dikarya</taxon>
        <taxon>Ascomycota</taxon>
        <taxon>Pezizomycotina</taxon>
        <taxon>Sordariomycetes</taxon>
        <taxon>Sordariomycetidae</taxon>
        <taxon>Sordariales</taxon>
        <taxon>Diplogelasinosporaceae</taxon>
        <taxon>Diplogelasinospora</taxon>
    </lineage>
</organism>
<dbReference type="Proteomes" id="UP001303473">
    <property type="component" value="Unassembled WGS sequence"/>
</dbReference>
<reference evidence="2" key="1">
    <citation type="journal article" date="2023" name="Mol. Phylogenet. Evol.">
        <title>Genome-scale phylogeny and comparative genomics of the fungal order Sordariales.</title>
        <authorList>
            <person name="Hensen N."/>
            <person name="Bonometti L."/>
            <person name="Westerberg I."/>
            <person name="Brannstrom I.O."/>
            <person name="Guillou S."/>
            <person name="Cros-Aarteil S."/>
            <person name="Calhoun S."/>
            <person name="Haridas S."/>
            <person name="Kuo A."/>
            <person name="Mondo S."/>
            <person name="Pangilinan J."/>
            <person name="Riley R."/>
            <person name="LaButti K."/>
            <person name="Andreopoulos B."/>
            <person name="Lipzen A."/>
            <person name="Chen C."/>
            <person name="Yan M."/>
            <person name="Daum C."/>
            <person name="Ng V."/>
            <person name="Clum A."/>
            <person name="Steindorff A."/>
            <person name="Ohm R.A."/>
            <person name="Martin F."/>
            <person name="Silar P."/>
            <person name="Natvig D.O."/>
            <person name="Lalanne C."/>
            <person name="Gautier V."/>
            <person name="Ament-Velasquez S.L."/>
            <person name="Kruys A."/>
            <person name="Hutchinson M.I."/>
            <person name="Powell A.J."/>
            <person name="Barry K."/>
            <person name="Miller A.N."/>
            <person name="Grigoriev I.V."/>
            <person name="Debuchy R."/>
            <person name="Gladieux P."/>
            <person name="Hiltunen Thoren M."/>
            <person name="Johannesson H."/>
        </authorList>
    </citation>
    <scope>NUCLEOTIDE SEQUENCE [LARGE SCALE GENOMIC DNA]</scope>
    <source>
        <strain evidence="2">CBS 340.73</strain>
    </source>
</reference>
<dbReference type="PANTHER" id="PTHR21310">
    <property type="entry name" value="AMINOGLYCOSIDE PHOSPHOTRANSFERASE-RELATED-RELATED"/>
    <property type="match status" value="1"/>
</dbReference>
<gene>
    <name evidence="1" type="ORF">QBC46DRAFT_427112</name>
</gene>
<evidence type="ECO:0008006" key="3">
    <source>
        <dbReference type="Google" id="ProtNLM"/>
    </source>
</evidence>
<sequence>MRAEIVPEENHLTPRHQDDDLDSDVFGPLTSIPVESLVRLATRIKKDILGTATSDGWLVSKFAGSYTIIHIIQLDDTRLVIRVPATDGETTIPVPLVYDFDTNTDNDINAPYICMSYIPGRIVATSWFGRDSDKAAGSTAMLEERRLRILAGIAKGSDEFARFTFNKIGSIHCEETMDISNLDVGPCYDGRENEDGTLNVTASGPFSSTQAYLETHTFNDNGIRALDLSILYFDSQNILVDDNDCIAGVIDWDLAQTLPRLVGYARCPSWITRDWDPLMYGWPKDTETENSPEELQWKARGWGGDWRYSKISHITEAVWLAALSPINRLEICRKLI</sequence>
<dbReference type="EMBL" id="MU853982">
    <property type="protein sequence ID" value="KAK3934529.1"/>
    <property type="molecule type" value="Genomic_DNA"/>
</dbReference>
<proteinExistence type="predicted"/>
<name>A0AAN6MX21_9PEZI</name>
<protein>
    <recommendedName>
        <fullName evidence="3">Aminoglycoside phosphotransferase domain-containing protein</fullName>
    </recommendedName>
</protein>
<comment type="caution">
    <text evidence="1">The sequence shown here is derived from an EMBL/GenBank/DDBJ whole genome shotgun (WGS) entry which is preliminary data.</text>
</comment>
<keyword evidence="2" id="KW-1185">Reference proteome</keyword>
<evidence type="ECO:0000313" key="2">
    <source>
        <dbReference type="Proteomes" id="UP001303473"/>
    </source>
</evidence>
<accession>A0AAN6MX21</accession>
<dbReference type="PANTHER" id="PTHR21310:SF51">
    <property type="entry name" value="AMINOGLYCOSIDE PHOSPHOTRANSFERASE DOMAIN-CONTAINING PROTEIN"/>
    <property type="match status" value="1"/>
</dbReference>
<dbReference type="InterPro" id="IPR051678">
    <property type="entry name" value="AGP_Transferase"/>
</dbReference>
<dbReference type="AlphaFoldDB" id="A0AAN6MX21"/>